<feature type="compositionally biased region" description="Low complexity" evidence="1">
    <location>
        <begin position="160"/>
        <end position="171"/>
    </location>
</feature>
<evidence type="ECO:0000313" key="2">
    <source>
        <dbReference type="EMBL" id="KAF1016894.1"/>
    </source>
</evidence>
<feature type="region of interest" description="Disordered" evidence="1">
    <location>
        <begin position="152"/>
        <end position="171"/>
    </location>
</feature>
<name>A0A7V8FIW8_STEMA</name>
<gene>
    <name evidence="2" type="ORF">GAK31_00153</name>
</gene>
<dbReference type="EMBL" id="WNDS01000001">
    <property type="protein sequence ID" value="KAF1016894.1"/>
    <property type="molecule type" value="Genomic_DNA"/>
</dbReference>
<evidence type="ECO:0000313" key="3">
    <source>
        <dbReference type="Proteomes" id="UP000487117"/>
    </source>
</evidence>
<evidence type="ECO:0008006" key="4">
    <source>
        <dbReference type="Google" id="ProtNLM"/>
    </source>
</evidence>
<organism evidence="2 3">
    <name type="scientific">Stenotrophomonas maltophilia</name>
    <name type="common">Pseudomonas maltophilia</name>
    <name type="synonym">Xanthomonas maltophilia</name>
    <dbReference type="NCBI Taxonomy" id="40324"/>
    <lineage>
        <taxon>Bacteria</taxon>
        <taxon>Pseudomonadati</taxon>
        <taxon>Pseudomonadota</taxon>
        <taxon>Gammaproteobacteria</taxon>
        <taxon>Lysobacterales</taxon>
        <taxon>Lysobacteraceae</taxon>
        <taxon>Stenotrophomonas</taxon>
        <taxon>Stenotrophomonas maltophilia group</taxon>
    </lineage>
</organism>
<protein>
    <recommendedName>
        <fullName evidence="4">General secretion pathway protein GspK</fullName>
    </recommendedName>
</protein>
<sequence>MRAQLATVLQGRWAQPLQLQAPLPVHLQLVDAQGLFNLRNLLREGRPDSVAVASFVQLCTAQGLGRGECEAAVTYLQARLRDDSWSAQAPLPREDALQLALAGANATAVQALVQRTVMLPAHTLLNANTSDASIVAATVGSVEPARLQALLGERDRGAGSSTAATSPTACT</sequence>
<comment type="caution">
    <text evidence="2">The sequence shown here is derived from an EMBL/GenBank/DDBJ whole genome shotgun (WGS) entry which is preliminary data.</text>
</comment>
<proteinExistence type="predicted"/>
<dbReference type="AlphaFoldDB" id="A0A7V8FIW8"/>
<evidence type="ECO:0000256" key="1">
    <source>
        <dbReference type="SAM" id="MobiDB-lite"/>
    </source>
</evidence>
<dbReference type="Proteomes" id="UP000487117">
    <property type="component" value="Unassembled WGS sequence"/>
</dbReference>
<reference evidence="3" key="1">
    <citation type="journal article" date="2020" name="MBio">
        <title>Horizontal gene transfer to a defensive symbiont with a reduced genome amongst a multipartite beetle microbiome.</title>
        <authorList>
            <person name="Waterworth S.C."/>
            <person name="Florez L.V."/>
            <person name="Rees E.R."/>
            <person name="Hertweck C."/>
            <person name="Kaltenpoth M."/>
            <person name="Kwan J.C."/>
        </authorList>
    </citation>
    <scope>NUCLEOTIDE SEQUENCE [LARGE SCALE GENOMIC DNA]</scope>
</reference>
<accession>A0A7V8FIW8</accession>